<sequence length="193" mass="22422">MQFEHLLPGRLIHLERLTYSHIPELETIAMDEKIWENLPYKIKGKAGFDVFVKELQTSNLNNQQITYVIRNTTTRQVCGSTGFINIDVSNQQLEIGPTWLSPTVWGTKINIESKYVLLTYCFEKLQCMRVEFRTRATNIRSQKAIEKIGGIKEGVLRCHRKNEDGTFRNTILYSIIKPEWPSTKMLQEALICK</sequence>
<gene>
    <name evidence="2" type="ORF">A4H97_00770</name>
</gene>
<dbReference type="InterPro" id="IPR000182">
    <property type="entry name" value="GNAT_dom"/>
</dbReference>
<dbReference type="Gene3D" id="3.40.630.30">
    <property type="match status" value="1"/>
</dbReference>
<dbReference type="GO" id="GO:0016747">
    <property type="term" value="F:acyltransferase activity, transferring groups other than amino-acyl groups"/>
    <property type="evidence" value="ECO:0007669"/>
    <property type="project" value="InterPro"/>
</dbReference>
<evidence type="ECO:0000259" key="1">
    <source>
        <dbReference type="Pfam" id="PF13302"/>
    </source>
</evidence>
<comment type="caution">
    <text evidence="2">The sequence shown here is derived from an EMBL/GenBank/DDBJ whole genome shotgun (WGS) entry which is preliminary data.</text>
</comment>
<protein>
    <recommendedName>
        <fullName evidence="1">N-acetyltransferase domain-containing protein</fullName>
    </recommendedName>
</protein>
<dbReference type="RefSeq" id="WP_081198741.1">
    <property type="nucleotide sequence ID" value="NZ_FOCZ01000001.1"/>
</dbReference>
<keyword evidence="3" id="KW-1185">Reference proteome</keyword>
<dbReference type="InterPro" id="IPR016181">
    <property type="entry name" value="Acyl_CoA_acyltransferase"/>
</dbReference>
<dbReference type="Proteomes" id="UP000192610">
    <property type="component" value="Unassembled WGS sequence"/>
</dbReference>
<dbReference type="SUPFAM" id="SSF55729">
    <property type="entry name" value="Acyl-CoA N-acyltransferases (Nat)"/>
    <property type="match status" value="1"/>
</dbReference>
<accession>A0A1V9EW76</accession>
<name>A0A1V9EW76_9BACT</name>
<dbReference type="Pfam" id="PF13302">
    <property type="entry name" value="Acetyltransf_3"/>
    <property type="match status" value="1"/>
</dbReference>
<reference evidence="3" key="1">
    <citation type="submission" date="2016-04" db="EMBL/GenBank/DDBJ databases">
        <authorList>
            <person name="Chen L."/>
            <person name="Zhuang W."/>
            <person name="Wang G."/>
        </authorList>
    </citation>
    <scope>NUCLEOTIDE SEQUENCE [LARGE SCALE GENOMIC DNA]</scope>
    <source>
        <strain evidence="3">17621</strain>
    </source>
</reference>
<feature type="domain" description="N-acetyltransferase" evidence="1">
    <location>
        <begin position="13"/>
        <end position="149"/>
    </location>
</feature>
<organism evidence="2 3">
    <name type="scientific">Niastella yeongjuensis</name>
    <dbReference type="NCBI Taxonomy" id="354355"/>
    <lineage>
        <taxon>Bacteria</taxon>
        <taxon>Pseudomonadati</taxon>
        <taxon>Bacteroidota</taxon>
        <taxon>Chitinophagia</taxon>
        <taxon>Chitinophagales</taxon>
        <taxon>Chitinophagaceae</taxon>
        <taxon>Niastella</taxon>
    </lineage>
</organism>
<evidence type="ECO:0000313" key="2">
    <source>
        <dbReference type="EMBL" id="OQP50408.1"/>
    </source>
</evidence>
<dbReference type="PANTHER" id="PTHR43610:SF1">
    <property type="entry name" value="N-ACETYLTRANSFERASE DOMAIN-CONTAINING PROTEIN"/>
    <property type="match status" value="1"/>
</dbReference>
<dbReference type="STRING" id="354355.SAMN05660816_00794"/>
<evidence type="ECO:0000313" key="3">
    <source>
        <dbReference type="Proteomes" id="UP000192610"/>
    </source>
</evidence>
<dbReference type="OrthoDB" id="9795199at2"/>
<dbReference type="EMBL" id="LVXG01000012">
    <property type="protein sequence ID" value="OQP50408.1"/>
    <property type="molecule type" value="Genomic_DNA"/>
</dbReference>
<dbReference type="PANTHER" id="PTHR43610">
    <property type="entry name" value="BLL6696 PROTEIN"/>
    <property type="match status" value="1"/>
</dbReference>
<dbReference type="AlphaFoldDB" id="A0A1V9EW76"/>
<proteinExistence type="predicted"/>